<sequence>MMLEHSNHNYQRGYLREVQLRRMVQLAQVPAMGTYCEVGMNGGHSAVAMLHANPSLRVHTFDIMYWNYSWPIAHLLRTLFGGRFTLHSGDSRETVPAWAARHHGLCNLVLVDGDHTPLGAELDLRNLRAAAAPNATVVVDDTADGRQQLQAHSTSTAPIASSIVIKTLSDMQKQLAHAIDKHVSEHPAPGPKDRAPAELIQAWEQFPRSSDWYVKQVTRLANIAASVHAEQAVTELVLQWLPPAFGSAQPGQAFLRSQFGFERFTKQLRCLSLAQTIGGSERKEIPWEVAARTAEEARNMETVQMVVCVAVCDLLVAVLQPREGRSSPIDPDIGNVCVQLAFAQFYPQSERANTSRQLLHPDLATSLSQRTVASWSSVLGHLARSRFDQIVREFAQRIHHAKSTDEVLILLVGIQSVTIPHISAPACAPLLDQFRQIVTSDKKLYKIDTTRLCLAYNLEQLVRQIDCGQIEGDMRVMDSLYTSLHAMFNTLQEWGEKPEIQMTISQLLALIVCHSPPAFWQSHMDVSKEGKKHSNQLLGGKKVGLLRRLLTEQAYDDKSSRAALCGVLRLLTGGFPLPTSILGQPSDAEWWRMARDANPEKVSDDSLMNHTMRTFAVGVAAGADAAKEIPIRQSKEMMERLRFVVEKLFARKAAGRTVRLPRLLECGDVLVYLIGQVAAHDLTVGMEAIEALLGDPKDIEYNLIGVCALGRVLKAANLKAALAEQRAYFADRIQMIVERCDCAVGSRVMGLANTALGIAPLVQDDSVQVLLTDVSRRKDRELAVRIAMYREAIGCIPMTLPPACLMTHQFVGELILHADGELANQASRVVQQLTLHEPSTRKDMLACFANLLTNQLTSPGGSSHELRGEQHATALDAMEQRLYSVTLHVTHLLSTWAAALRNERAEVEPLQMEIAGSQVVRLEPEMIEIDAAGLVLLAHPSSDLRTAALKLIHATRALFFARKHAYDRAVSDRIAVLHSSQGLQPSVMASAAPREISELRAREISELRARLVRAEQVELFAADVIESASPAISRKAIKRELLEAKGGVASELPSEAQLEKMQHQQLLQLYLRFIREHASKLSTPNDLSLRAVSLELVLVILHVARATTAPVRYDASRWLQPYWVPEGLRRAWPLDERAQMMEKLISLASWREEEAWRAAAEMGAAATRREIKKVARAAKAQHDKRQTVAFFEKSELEGAQTLRYVLGHHFPTLLDPFLRHAYFESAYFHAIVDAIIPLDGETICEPVHQYDDALFAQTHSALTLEELHTLRKLLGALLHGILEARRAVTGAAAAPVLEAREALPPLYAKLLRAVETKAFKVRWPRLFEDHQQAFNTPSVARAYELINFCPVADAVGGLLECMQEWGQMSIASSWALVARSCLDTSTDPTMLLEGLRAAGWWGPKQRASAAESDRRHLLPEAMHSTIISTLRYACAVHASTLLPTMTQIRHVPTSGFGTNGLASSGAVPLETALQNGPLVIDSAPLLEALCLLIPALYQLVADEAVSIEGQRLAFGDDGIISQRLAFEPLAAAAAVVDLMLGADAHHGAYAHDGAPHTAPSMARVLECFFMGEFGGGRAAASELLAQLCHPLFAAYLPSHSDRLAQMLTRLLHAGPVAWEEPLMLLVAYALQHPQSPSFVDQFHHVIHLCTASESEAALYCLGSAMQAATRAGDVLTSVGMGQGKPFDEIANLQFYEQERKVLETTRDVLPALTAVLASLERRAR</sequence>
<dbReference type="GO" id="GO:0005938">
    <property type="term" value="C:cell cortex"/>
    <property type="evidence" value="ECO:0007669"/>
    <property type="project" value="TreeGrafter"/>
</dbReference>
<dbReference type="InterPro" id="IPR039867">
    <property type="entry name" value="Furry/Tao3/Mor2"/>
</dbReference>
<dbReference type="OrthoDB" id="10673300at2759"/>
<dbReference type="Proteomes" id="UP000037460">
    <property type="component" value="Unassembled WGS sequence"/>
</dbReference>
<dbReference type="GO" id="GO:0030427">
    <property type="term" value="C:site of polarized growth"/>
    <property type="evidence" value="ECO:0007669"/>
    <property type="project" value="TreeGrafter"/>
</dbReference>
<dbReference type="PANTHER" id="PTHR12295">
    <property type="entry name" value="FURRY-RELATED"/>
    <property type="match status" value="1"/>
</dbReference>
<dbReference type="SUPFAM" id="SSF53335">
    <property type="entry name" value="S-adenosyl-L-methionine-dependent methyltransferases"/>
    <property type="match status" value="1"/>
</dbReference>
<comment type="caution">
    <text evidence="1">The sequence shown here is derived from an EMBL/GenBank/DDBJ whole genome shotgun (WGS) entry which is preliminary data.</text>
</comment>
<dbReference type="InterPro" id="IPR029063">
    <property type="entry name" value="SAM-dependent_MTases_sf"/>
</dbReference>
<protein>
    <submittedName>
        <fullName evidence="1">Uncharacterized protein</fullName>
    </submittedName>
</protein>
<evidence type="ECO:0000313" key="1">
    <source>
        <dbReference type="EMBL" id="KOO21242.1"/>
    </source>
</evidence>
<dbReference type="PANTHER" id="PTHR12295:SF30">
    <property type="entry name" value="PROTEIN FURRY"/>
    <property type="match status" value="1"/>
</dbReference>
<accession>A0A0M0J4H1</accession>
<dbReference type="GO" id="GO:0000902">
    <property type="term" value="P:cell morphogenesis"/>
    <property type="evidence" value="ECO:0007669"/>
    <property type="project" value="InterPro"/>
</dbReference>
<dbReference type="Gene3D" id="3.40.50.150">
    <property type="entry name" value="Vaccinia Virus protein VP39"/>
    <property type="match status" value="1"/>
</dbReference>
<organism evidence="1 2">
    <name type="scientific">Chrysochromulina tobinii</name>
    <dbReference type="NCBI Taxonomy" id="1460289"/>
    <lineage>
        <taxon>Eukaryota</taxon>
        <taxon>Haptista</taxon>
        <taxon>Haptophyta</taxon>
        <taxon>Prymnesiophyceae</taxon>
        <taxon>Prymnesiales</taxon>
        <taxon>Chrysochromulinaceae</taxon>
        <taxon>Chrysochromulina</taxon>
    </lineage>
</organism>
<keyword evidence="2" id="KW-1185">Reference proteome</keyword>
<proteinExistence type="predicted"/>
<reference evidence="2" key="1">
    <citation type="journal article" date="2015" name="PLoS Genet.">
        <title>Genome Sequence and Transcriptome Analyses of Chrysochromulina tobin: Metabolic Tools for Enhanced Algal Fitness in the Prominent Order Prymnesiales (Haptophyceae).</title>
        <authorList>
            <person name="Hovde B.T."/>
            <person name="Deodato C.R."/>
            <person name="Hunsperger H.M."/>
            <person name="Ryken S.A."/>
            <person name="Yost W."/>
            <person name="Jha R.K."/>
            <person name="Patterson J."/>
            <person name="Monnat R.J. Jr."/>
            <person name="Barlow S.B."/>
            <person name="Starkenburg S.R."/>
            <person name="Cattolico R.A."/>
        </authorList>
    </citation>
    <scope>NUCLEOTIDE SEQUENCE</scope>
    <source>
        <strain evidence="2">CCMP291</strain>
    </source>
</reference>
<gene>
    <name evidence="1" type="ORF">Ctob_006790</name>
</gene>
<name>A0A0M0J4H1_9EUKA</name>
<dbReference type="Pfam" id="PF13578">
    <property type="entry name" value="Methyltransf_24"/>
    <property type="match status" value="1"/>
</dbReference>
<evidence type="ECO:0000313" key="2">
    <source>
        <dbReference type="Proteomes" id="UP000037460"/>
    </source>
</evidence>
<dbReference type="EMBL" id="JWZX01003379">
    <property type="protein sequence ID" value="KOO21242.1"/>
    <property type="molecule type" value="Genomic_DNA"/>
</dbReference>